<comment type="pathway">
    <text evidence="7">Amino-acid biosynthesis; L-lysine biosynthesis via AAA pathway; L-lysine from L-alpha-aminoadipate (fungal route): step 2/3.</text>
</comment>
<dbReference type="FunFam" id="3.30.360.10:FF:000008">
    <property type="entry name" value="Alpha-aminoadipic semialdehyde synthase, mitochondrial"/>
    <property type="match status" value="1"/>
</dbReference>
<accession>A0A6A6ZS89</accession>
<dbReference type="GO" id="GO:0005737">
    <property type="term" value="C:cytoplasm"/>
    <property type="evidence" value="ECO:0007669"/>
    <property type="project" value="TreeGrafter"/>
</dbReference>
<evidence type="ECO:0000313" key="13">
    <source>
        <dbReference type="EMBL" id="KAF2823942.1"/>
    </source>
</evidence>
<dbReference type="EMBL" id="MU006231">
    <property type="protein sequence ID" value="KAF2823942.1"/>
    <property type="molecule type" value="Genomic_DNA"/>
</dbReference>
<evidence type="ECO:0000256" key="5">
    <source>
        <dbReference type="ARBA" id="ARBA00038048"/>
    </source>
</evidence>
<dbReference type="SUPFAM" id="SSF55347">
    <property type="entry name" value="Glyceraldehyde-3-phosphate dehydrogenase-like, C-terminal domain"/>
    <property type="match status" value="1"/>
</dbReference>
<protein>
    <recommendedName>
        <fullName evidence="9">Saccharopine dehydrogenase [NADP(+), L-glutamate-forming]</fullName>
        <ecNumber evidence="8">1.5.1.10</ecNumber>
    </recommendedName>
    <alternativeName>
        <fullName evidence="10">Saccharopine reductase</fullName>
    </alternativeName>
</protein>
<sequence>MEAITHKLQEVLGSVSGTAASAGAYSGKSALLLGAGFVTRPTVDVLGKSGVKVTVACRTLEKAQALAKGIPNATAITLDVNNDEALDAEVAKVDVVISLIPYTFHATVIKSAIRKKKNVVTTSYVSPAMMELDAQAKEAGITVMNEIGVDPGVDHLSAVLTIDEVHKAGGKILSFKSYCGGLPAPENSDNPLGYKFSWSSRGVLLALRNQAKFYQDGQVKEVEGPELMAEAKPYFIYPGYAFVAYPNRDSTPYKERYNIPEAQTIIRGTLRYGGFPEYIKCLVDIGFLSEDPKDFLKEGEKRTWRDATARVVGATSDSDDDILWAISSRTKFPSTEEKERIISGLRWIGLLSDEPITARGNPLDTLCATLEQKMQYEEGERDMVMLQHRFEIEKKDGSKVVRTSTLAEYGDPEGYSAMAKLVGVPCAIAVQQVLDGTLSEKGVLAPMSPEICRPLMKTLEDQYNVHFKEKEVPL</sequence>
<evidence type="ECO:0000256" key="10">
    <source>
        <dbReference type="ARBA" id="ARBA00083134"/>
    </source>
</evidence>
<evidence type="ECO:0000259" key="11">
    <source>
        <dbReference type="Pfam" id="PF03435"/>
    </source>
</evidence>
<dbReference type="EC" id="1.5.1.10" evidence="8"/>
<organism evidence="13 14">
    <name type="scientific">Ophiobolus disseminans</name>
    <dbReference type="NCBI Taxonomy" id="1469910"/>
    <lineage>
        <taxon>Eukaryota</taxon>
        <taxon>Fungi</taxon>
        <taxon>Dikarya</taxon>
        <taxon>Ascomycota</taxon>
        <taxon>Pezizomycotina</taxon>
        <taxon>Dothideomycetes</taxon>
        <taxon>Pleosporomycetidae</taxon>
        <taxon>Pleosporales</taxon>
        <taxon>Pleosporineae</taxon>
        <taxon>Phaeosphaeriaceae</taxon>
        <taxon>Ophiobolus</taxon>
    </lineage>
</organism>
<dbReference type="InterPro" id="IPR036291">
    <property type="entry name" value="NAD(P)-bd_dom_sf"/>
</dbReference>
<feature type="domain" description="Saccharopine dehydrogenase NADP binding" evidence="11">
    <location>
        <begin position="31"/>
        <end position="144"/>
    </location>
</feature>
<dbReference type="GO" id="GO:0004755">
    <property type="term" value="F:saccharopine dehydrogenase (NADP+, L-glutamate-forming) activity"/>
    <property type="evidence" value="ECO:0007669"/>
    <property type="project" value="UniProtKB-EC"/>
</dbReference>
<name>A0A6A6ZS89_9PLEO</name>
<dbReference type="Pfam" id="PF03435">
    <property type="entry name" value="Sacchrp_dh_NADP"/>
    <property type="match status" value="1"/>
</dbReference>
<dbReference type="FunFam" id="3.40.50.720:FF:000072">
    <property type="entry name" value="Saccharopine dehydrogenase [NADP(+), L-glutamate-forming]"/>
    <property type="match status" value="1"/>
</dbReference>
<dbReference type="InterPro" id="IPR051168">
    <property type="entry name" value="AASS"/>
</dbReference>
<dbReference type="PANTHER" id="PTHR11133:SF22">
    <property type="entry name" value="ALPHA-AMINOADIPIC SEMIALDEHYDE SYNTHASE, MITOCHONDRIAL"/>
    <property type="match status" value="1"/>
</dbReference>
<evidence type="ECO:0000256" key="1">
    <source>
        <dbReference type="ARBA" id="ARBA00022605"/>
    </source>
</evidence>
<dbReference type="Proteomes" id="UP000799424">
    <property type="component" value="Unassembled WGS sequence"/>
</dbReference>
<gene>
    <name evidence="13" type="ORF">CC86DRAFT_327977</name>
</gene>
<evidence type="ECO:0000256" key="2">
    <source>
        <dbReference type="ARBA" id="ARBA00022857"/>
    </source>
</evidence>
<keyword evidence="14" id="KW-1185">Reference proteome</keyword>
<comment type="similarity">
    <text evidence="5">Belongs to the saccharopine dehydrogenase family.</text>
</comment>
<keyword evidence="2" id="KW-0521">NADP</keyword>
<reference evidence="13" key="1">
    <citation type="journal article" date="2020" name="Stud. Mycol.">
        <title>101 Dothideomycetes genomes: a test case for predicting lifestyles and emergence of pathogens.</title>
        <authorList>
            <person name="Haridas S."/>
            <person name="Albert R."/>
            <person name="Binder M."/>
            <person name="Bloem J."/>
            <person name="Labutti K."/>
            <person name="Salamov A."/>
            <person name="Andreopoulos B."/>
            <person name="Baker S."/>
            <person name="Barry K."/>
            <person name="Bills G."/>
            <person name="Bluhm B."/>
            <person name="Cannon C."/>
            <person name="Castanera R."/>
            <person name="Culley D."/>
            <person name="Daum C."/>
            <person name="Ezra D."/>
            <person name="Gonzalez J."/>
            <person name="Henrissat B."/>
            <person name="Kuo A."/>
            <person name="Liang C."/>
            <person name="Lipzen A."/>
            <person name="Lutzoni F."/>
            <person name="Magnuson J."/>
            <person name="Mondo S."/>
            <person name="Nolan M."/>
            <person name="Ohm R."/>
            <person name="Pangilinan J."/>
            <person name="Park H.-J."/>
            <person name="Ramirez L."/>
            <person name="Alfaro M."/>
            <person name="Sun H."/>
            <person name="Tritt A."/>
            <person name="Yoshinaga Y."/>
            <person name="Zwiers L.-H."/>
            <person name="Turgeon B."/>
            <person name="Goodwin S."/>
            <person name="Spatafora J."/>
            <person name="Crous P."/>
            <person name="Grigoriev I."/>
        </authorList>
    </citation>
    <scope>NUCLEOTIDE SEQUENCE</scope>
    <source>
        <strain evidence="13">CBS 113818</strain>
    </source>
</reference>
<dbReference type="Pfam" id="PF16653">
    <property type="entry name" value="Sacchrp_dh_C"/>
    <property type="match status" value="1"/>
</dbReference>
<keyword evidence="4" id="KW-0457">Lysine biosynthesis</keyword>
<dbReference type="FunFam" id="1.10.1870.10:FF:000002">
    <property type="entry name" value="Saccharopine dehydrogenase Lys9"/>
    <property type="match status" value="1"/>
</dbReference>
<comment type="catalytic activity">
    <reaction evidence="6">
        <text>L-saccharopine + NADP(+) + H2O = (S)-2-amino-6-oxohexanoate + L-glutamate + NADPH + H(+)</text>
        <dbReference type="Rhea" id="RHEA:10020"/>
        <dbReference type="ChEBI" id="CHEBI:15377"/>
        <dbReference type="ChEBI" id="CHEBI:15378"/>
        <dbReference type="ChEBI" id="CHEBI:29985"/>
        <dbReference type="ChEBI" id="CHEBI:57783"/>
        <dbReference type="ChEBI" id="CHEBI:57951"/>
        <dbReference type="ChEBI" id="CHEBI:58321"/>
        <dbReference type="ChEBI" id="CHEBI:58349"/>
        <dbReference type="EC" id="1.5.1.10"/>
    </reaction>
</comment>
<dbReference type="SUPFAM" id="SSF51735">
    <property type="entry name" value="NAD(P)-binding Rossmann-fold domains"/>
    <property type="match status" value="1"/>
</dbReference>
<feature type="domain" description="Saccharopine dehydrogenase-like C-terminal" evidence="12">
    <location>
        <begin position="148"/>
        <end position="462"/>
    </location>
</feature>
<dbReference type="OrthoDB" id="10059875at2759"/>
<proteinExistence type="inferred from homology"/>
<evidence type="ECO:0000256" key="8">
    <source>
        <dbReference type="ARBA" id="ARBA00066976"/>
    </source>
</evidence>
<dbReference type="Gene3D" id="3.40.50.720">
    <property type="entry name" value="NAD(P)-binding Rossmann-like Domain"/>
    <property type="match status" value="1"/>
</dbReference>
<evidence type="ECO:0000256" key="7">
    <source>
        <dbReference type="ARBA" id="ARBA00060549"/>
    </source>
</evidence>
<evidence type="ECO:0000256" key="3">
    <source>
        <dbReference type="ARBA" id="ARBA00023002"/>
    </source>
</evidence>
<evidence type="ECO:0000256" key="4">
    <source>
        <dbReference type="ARBA" id="ARBA00023154"/>
    </source>
</evidence>
<evidence type="ECO:0000313" key="14">
    <source>
        <dbReference type="Proteomes" id="UP000799424"/>
    </source>
</evidence>
<keyword evidence="1" id="KW-0028">Amino-acid biosynthesis</keyword>
<dbReference type="InterPro" id="IPR032095">
    <property type="entry name" value="Sacchrp_dh-like_C"/>
</dbReference>
<dbReference type="Gene3D" id="1.10.1870.10">
    <property type="entry name" value="Domain 3, Saccharopine reductase"/>
    <property type="match status" value="1"/>
</dbReference>
<dbReference type="AlphaFoldDB" id="A0A6A6ZS89"/>
<evidence type="ECO:0000256" key="6">
    <source>
        <dbReference type="ARBA" id="ARBA00051869"/>
    </source>
</evidence>
<evidence type="ECO:0000256" key="9">
    <source>
        <dbReference type="ARBA" id="ARBA00067598"/>
    </source>
</evidence>
<dbReference type="GO" id="GO:0019878">
    <property type="term" value="P:lysine biosynthetic process via aminoadipic acid"/>
    <property type="evidence" value="ECO:0007669"/>
    <property type="project" value="TreeGrafter"/>
</dbReference>
<keyword evidence="3" id="KW-0560">Oxidoreductase</keyword>
<dbReference type="Gene3D" id="3.30.360.10">
    <property type="entry name" value="Dihydrodipicolinate Reductase, domain 2"/>
    <property type="match status" value="1"/>
</dbReference>
<evidence type="ECO:0000259" key="12">
    <source>
        <dbReference type="Pfam" id="PF16653"/>
    </source>
</evidence>
<dbReference type="PANTHER" id="PTHR11133">
    <property type="entry name" value="SACCHAROPINE DEHYDROGENASE"/>
    <property type="match status" value="1"/>
</dbReference>
<dbReference type="InterPro" id="IPR005097">
    <property type="entry name" value="Sacchrp_dh_NADP-bd"/>
</dbReference>